<evidence type="ECO:0000313" key="1">
    <source>
        <dbReference type="EMBL" id="MFD2935487.1"/>
    </source>
</evidence>
<proteinExistence type="predicted"/>
<comment type="caution">
    <text evidence="1">The sequence shown here is derived from an EMBL/GenBank/DDBJ whole genome shotgun (WGS) entry which is preliminary data.</text>
</comment>
<evidence type="ECO:0000313" key="2">
    <source>
        <dbReference type="Proteomes" id="UP001597512"/>
    </source>
</evidence>
<name>A0ABW6ALV5_9BACT</name>
<protein>
    <submittedName>
        <fullName evidence="1">Uncharacterized protein</fullName>
    </submittedName>
</protein>
<dbReference type="RefSeq" id="WP_381503466.1">
    <property type="nucleotide sequence ID" value="NZ_JBHUOM010000018.1"/>
</dbReference>
<keyword evidence="2" id="KW-1185">Reference proteome</keyword>
<organism evidence="1 2">
    <name type="scientific">Spirosoma flavum</name>
    <dbReference type="NCBI Taxonomy" id="2048557"/>
    <lineage>
        <taxon>Bacteria</taxon>
        <taxon>Pseudomonadati</taxon>
        <taxon>Bacteroidota</taxon>
        <taxon>Cytophagia</taxon>
        <taxon>Cytophagales</taxon>
        <taxon>Cytophagaceae</taxon>
        <taxon>Spirosoma</taxon>
    </lineage>
</organism>
<accession>A0ABW6ALV5</accession>
<reference evidence="2" key="1">
    <citation type="journal article" date="2019" name="Int. J. Syst. Evol. Microbiol.">
        <title>The Global Catalogue of Microorganisms (GCM) 10K type strain sequencing project: providing services to taxonomists for standard genome sequencing and annotation.</title>
        <authorList>
            <consortium name="The Broad Institute Genomics Platform"/>
            <consortium name="The Broad Institute Genome Sequencing Center for Infectious Disease"/>
            <person name="Wu L."/>
            <person name="Ma J."/>
        </authorList>
    </citation>
    <scope>NUCLEOTIDE SEQUENCE [LARGE SCALE GENOMIC DNA]</scope>
    <source>
        <strain evidence="2">KCTC 52490</strain>
    </source>
</reference>
<dbReference type="EMBL" id="JBHUOM010000018">
    <property type="protein sequence ID" value="MFD2935487.1"/>
    <property type="molecule type" value="Genomic_DNA"/>
</dbReference>
<dbReference type="Proteomes" id="UP001597512">
    <property type="component" value="Unassembled WGS sequence"/>
</dbReference>
<gene>
    <name evidence="1" type="ORF">ACFS25_17020</name>
</gene>
<sequence>MKAISSGSLYTALILLGFGSSTVWAQLPHIQPSGVILNKPAPAPAIVDRDQDGIDDNLEHQLLDRFRPFFLFSNDGGDENFRPADALWYLNQSVLITSGDEDDSLIVTRDKLAAGILAVNGKCGSSDIMQRIKLTNYHINPQANVNGENNPGRHGNAWDLVLNNRNVGLYGHVTLVMLTDPFGYDFNHAYGGDASGIPYYKIEFWQFFGYNSANKPFDIGDHEGDWTSVQLIYDPRSKQIVSVFHFAHGMLFRFDMTTQNQAKIVAANVTAGLLREYQGVNYSMASLDLSHLGAKADIVKNEKQIAKALSLTSSNR</sequence>